<dbReference type="Proteomes" id="UP000008782">
    <property type="component" value="Unassembled WGS sequence"/>
</dbReference>
<comment type="subcellular location">
    <subcellularLocation>
        <location evidence="1">Membrane</location>
        <topology evidence="1">Multi-pass membrane protein</topology>
    </subcellularLocation>
</comment>
<dbReference type="PANTHER" id="PTHR33048">
    <property type="entry name" value="PTH11-LIKE INTEGRAL MEMBRANE PROTEIN (AFU_ORTHOLOGUE AFUA_5G11245)"/>
    <property type="match status" value="1"/>
</dbReference>
<keyword evidence="3 7" id="KW-1133">Transmembrane helix</keyword>
<feature type="transmembrane region" description="Helical" evidence="7">
    <location>
        <begin position="65"/>
        <end position="86"/>
    </location>
</feature>
<comment type="similarity">
    <text evidence="5">Belongs to the SAT4 family.</text>
</comment>
<evidence type="ECO:0000256" key="5">
    <source>
        <dbReference type="ARBA" id="ARBA00038359"/>
    </source>
</evidence>
<dbReference type="eggNOG" id="ENOG502SMK9">
    <property type="taxonomic scope" value="Eukaryota"/>
</dbReference>
<feature type="domain" description="Rhodopsin" evidence="8">
    <location>
        <begin position="49"/>
        <end position="291"/>
    </location>
</feature>
<keyword evidence="4 7" id="KW-0472">Membrane</keyword>
<feature type="region of interest" description="Disordered" evidence="6">
    <location>
        <begin position="312"/>
        <end position="371"/>
    </location>
</feature>
<evidence type="ECO:0000256" key="3">
    <source>
        <dbReference type="ARBA" id="ARBA00022989"/>
    </source>
</evidence>
<dbReference type="InterPro" id="IPR052337">
    <property type="entry name" value="SAT4-like"/>
</dbReference>
<accession>E3Q9D8</accession>
<feature type="transmembrane region" description="Helical" evidence="7">
    <location>
        <begin position="151"/>
        <end position="178"/>
    </location>
</feature>
<evidence type="ECO:0000256" key="1">
    <source>
        <dbReference type="ARBA" id="ARBA00004141"/>
    </source>
</evidence>
<evidence type="ECO:0000313" key="9">
    <source>
        <dbReference type="EMBL" id="EFQ27317.1"/>
    </source>
</evidence>
<sequence>MPSGLVMAAEGQGGAAGTLTPEYLAEDSGNELISISIAFACLTTVFLALRLFAKRFTAGGYGIDDYFLAAAYVVNLGMCAVGIVMVKVGGVGRHVEYLEEFHPELLAGWAKSLLAFELIYFTSVALPKMSIVCLFLRVFNWKGAMRTAAYVILAALAATSVSFVVTACFQCQPIAYWWDRTIPGGKCIDVQAFFHGQAIPGFLLDFIIMALPLQTIWALKLPLHKRLALVGIFMVGSFGVVASMIRAYIFFQTSAFADRTWASVGLVGWSIIETGTYIIAACLPHFRPMISYYTPPWLKSFVRKTVSQATNTASKVTGSKNTQRRRGDDEVELTEHSKKQAFETQSDMTGDEERGYAGHARSPVSVRTVEVRKSDDMVKGDWAHDGQIRVTTEVKLERERTSTVLGHSES</sequence>
<evidence type="ECO:0000259" key="8">
    <source>
        <dbReference type="Pfam" id="PF20684"/>
    </source>
</evidence>
<evidence type="ECO:0000256" key="7">
    <source>
        <dbReference type="SAM" id="Phobius"/>
    </source>
</evidence>
<feature type="transmembrane region" description="Helical" evidence="7">
    <location>
        <begin position="32"/>
        <end position="53"/>
    </location>
</feature>
<dbReference type="STRING" id="645133.E3Q9D8"/>
<dbReference type="EMBL" id="GG697337">
    <property type="protein sequence ID" value="EFQ27317.1"/>
    <property type="molecule type" value="Genomic_DNA"/>
</dbReference>
<keyword evidence="10" id="KW-1185">Reference proteome</keyword>
<evidence type="ECO:0000256" key="2">
    <source>
        <dbReference type="ARBA" id="ARBA00022692"/>
    </source>
</evidence>
<keyword evidence="2 7" id="KW-0812">Transmembrane</keyword>
<dbReference type="GO" id="GO:0016020">
    <property type="term" value="C:membrane"/>
    <property type="evidence" value="ECO:0007669"/>
    <property type="project" value="UniProtKB-SubCell"/>
</dbReference>
<proteinExistence type="inferred from homology"/>
<dbReference type="OrthoDB" id="5342292at2759"/>
<feature type="transmembrane region" description="Helical" evidence="7">
    <location>
        <begin position="198"/>
        <end position="219"/>
    </location>
</feature>
<dbReference type="AlphaFoldDB" id="E3Q9D8"/>
<dbReference type="GeneID" id="24407177"/>
<evidence type="ECO:0000313" key="10">
    <source>
        <dbReference type="Proteomes" id="UP000008782"/>
    </source>
</evidence>
<dbReference type="RefSeq" id="XP_008091337.1">
    <property type="nucleotide sequence ID" value="XM_008093146.1"/>
</dbReference>
<reference evidence="10" key="1">
    <citation type="journal article" date="2012" name="Nat. Genet.">
        <title>Lifestyle transitions in plant pathogenic Colletotrichum fungi deciphered by genome and transcriptome analyses.</title>
        <authorList>
            <person name="O'Connell R.J."/>
            <person name="Thon M.R."/>
            <person name="Hacquard S."/>
            <person name="Amyotte S.G."/>
            <person name="Kleemann J."/>
            <person name="Torres M.F."/>
            <person name="Damm U."/>
            <person name="Buiate E.A."/>
            <person name="Epstein L."/>
            <person name="Alkan N."/>
            <person name="Altmueller J."/>
            <person name="Alvarado-Balderrama L."/>
            <person name="Bauser C.A."/>
            <person name="Becker C."/>
            <person name="Birren B.W."/>
            <person name="Chen Z."/>
            <person name="Choi J."/>
            <person name="Crouch J.A."/>
            <person name="Duvick J.P."/>
            <person name="Farman M.A."/>
            <person name="Gan P."/>
            <person name="Heiman D."/>
            <person name="Henrissat B."/>
            <person name="Howard R.J."/>
            <person name="Kabbage M."/>
            <person name="Koch C."/>
            <person name="Kracher B."/>
            <person name="Kubo Y."/>
            <person name="Law A.D."/>
            <person name="Lebrun M.-H."/>
            <person name="Lee Y.-H."/>
            <person name="Miyara I."/>
            <person name="Moore N."/>
            <person name="Neumann U."/>
            <person name="Nordstroem K."/>
            <person name="Panaccione D.G."/>
            <person name="Panstruga R."/>
            <person name="Place M."/>
            <person name="Proctor R.H."/>
            <person name="Prusky D."/>
            <person name="Rech G."/>
            <person name="Reinhardt R."/>
            <person name="Rollins J.A."/>
            <person name="Rounsley S."/>
            <person name="Schardl C.L."/>
            <person name="Schwartz D.C."/>
            <person name="Shenoy N."/>
            <person name="Shirasu K."/>
            <person name="Sikhakolli U.R."/>
            <person name="Stueber K."/>
            <person name="Sukno S.A."/>
            <person name="Sweigard J.A."/>
            <person name="Takano Y."/>
            <person name="Takahara H."/>
            <person name="Trail F."/>
            <person name="van der Does H.C."/>
            <person name="Voll L.M."/>
            <person name="Will I."/>
            <person name="Young S."/>
            <person name="Zeng Q."/>
            <person name="Zhang J."/>
            <person name="Zhou S."/>
            <person name="Dickman M.B."/>
            <person name="Schulze-Lefert P."/>
            <person name="Ver Loren van Themaat E."/>
            <person name="Ma L.-J."/>
            <person name="Vaillancourt L.J."/>
        </authorList>
    </citation>
    <scope>NUCLEOTIDE SEQUENCE [LARGE SCALE GENOMIC DNA]</scope>
    <source>
        <strain evidence="10">M1.001 / M2 / FGSC 10212</strain>
    </source>
</reference>
<feature type="transmembrane region" description="Helical" evidence="7">
    <location>
        <begin position="261"/>
        <end position="283"/>
    </location>
</feature>
<dbReference type="Pfam" id="PF20684">
    <property type="entry name" value="Fung_rhodopsin"/>
    <property type="match status" value="1"/>
</dbReference>
<feature type="compositionally biased region" description="Basic and acidic residues" evidence="6">
    <location>
        <begin position="325"/>
        <end position="341"/>
    </location>
</feature>
<protein>
    <submittedName>
        <fullName evidence="9">Integral membrane protein</fullName>
    </submittedName>
</protein>
<name>E3Q9D8_COLGM</name>
<dbReference type="PANTHER" id="PTHR33048:SF47">
    <property type="entry name" value="INTEGRAL MEMBRANE PROTEIN-RELATED"/>
    <property type="match status" value="1"/>
</dbReference>
<feature type="compositionally biased region" description="Polar residues" evidence="6">
    <location>
        <begin position="312"/>
        <end position="321"/>
    </location>
</feature>
<dbReference type="HOGENOM" id="CLU_028200_0_0_1"/>
<dbReference type="InterPro" id="IPR049326">
    <property type="entry name" value="Rhodopsin_dom_fungi"/>
</dbReference>
<feature type="transmembrane region" description="Helical" evidence="7">
    <location>
        <begin position="226"/>
        <end position="249"/>
    </location>
</feature>
<gene>
    <name evidence="9" type="ORF">GLRG_01812</name>
</gene>
<organism evidence="10">
    <name type="scientific">Colletotrichum graminicola (strain M1.001 / M2 / FGSC 10212)</name>
    <name type="common">Maize anthracnose fungus</name>
    <name type="synonym">Glomerella graminicola</name>
    <dbReference type="NCBI Taxonomy" id="645133"/>
    <lineage>
        <taxon>Eukaryota</taxon>
        <taxon>Fungi</taxon>
        <taxon>Dikarya</taxon>
        <taxon>Ascomycota</taxon>
        <taxon>Pezizomycotina</taxon>
        <taxon>Sordariomycetes</taxon>
        <taxon>Hypocreomycetidae</taxon>
        <taxon>Glomerellales</taxon>
        <taxon>Glomerellaceae</taxon>
        <taxon>Colletotrichum</taxon>
        <taxon>Colletotrichum graminicola species complex</taxon>
    </lineage>
</organism>
<feature type="transmembrane region" description="Helical" evidence="7">
    <location>
        <begin position="118"/>
        <end position="139"/>
    </location>
</feature>
<evidence type="ECO:0000256" key="6">
    <source>
        <dbReference type="SAM" id="MobiDB-lite"/>
    </source>
</evidence>
<evidence type="ECO:0000256" key="4">
    <source>
        <dbReference type="ARBA" id="ARBA00023136"/>
    </source>
</evidence>
<dbReference type="VEuPathDB" id="FungiDB:GLRG_01812"/>